<reference evidence="2" key="1">
    <citation type="journal article" date="2020" name="Nature">
        <title>Giant virus diversity and host interactions through global metagenomics.</title>
        <authorList>
            <person name="Schulz F."/>
            <person name="Roux S."/>
            <person name="Paez-Espino D."/>
            <person name="Jungbluth S."/>
            <person name="Walsh D.A."/>
            <person name="Denef V.J."/>
            <person name="McMahon K.D."/>
            <person name="Konstantinidis K.T."/>
            <person name="Eloe-Fadrosh E.A."/>
            <person name="Kyrpides N.C."/>
            <person name="Woyke T."/>
        </authorList>
    </citation>
    <scope>NUCLEOTIDE SEQUENCE</scope>
    <source>
        <strain evidence="2">GVMAG-M-3300023179-116</strain>
    </source>
</reference>
<proteinExistence type="predicted"/>
<organism evidence="2">
    <name type="scientific">viral metagenome</name>
    <dbReference type="NCBI Taxonomy" id="1070528"/>
    <lineage>
        <taxon>unclassified sequences</taxon>
        <taxon>metagenomes</taxon>
        <taxon>organismal metagenomes</taxon>
    </lineage>
</organism>
<dbReference type="InterPro" id="IPR043872">
    <property type="entry name" value="DUF5832"/>
</dbReference>
<sequence length="331" mass="38068">MVKTTTNSKQTNQTKPKNSTVTENQKLSFERKLNSDGSVNPKYVDLLEEDKPIAGQKFVCVSFVSPENILKKKEAFFFEEFLKKWEINKSMEKFAQFLNFVSFKYNLLFDDVMKDFEEFVKEEKVALTQYTIDDDYKTFLDKNEDELEKSFGIKYNFQTATRGLKVRGIYPSMEEAELRCKMLREVDPNHDVFVGPVGMWMPWDPEAYKTGRVEYMEEELNKLMSEKVKNETNAKTAFEQRLKETKQKAIEENIKNAEKSGNALTQTIDDAGNLVGIANMNTQESVLVEKAEKEEISVSDIKTELFESENVVIGKSDNGQSLLVSGPFANK</sequence>
<feature type="region of interest" description="Disordered" evidence="1">
    <location>
        <begin position="1"/>
        <end position="24"/>
    </location>
</feature>
<evidence type="ECO:0000313" key="2">
    <source>
        <dbReference type="EMBL" id="QHT23229.1"/>
    </source>
</evidence>
<feature type="compositionally biased region" description="Low complexity" evidence="1">
    <location>
        <begin position="1"/>
        <end position="18"/>
    </location>
</feature>
<evidence type="ECO:0000256" key="1">
    <source>
        <dbReference type="SAM" id="MobiDB-lite"/>
    </source>
</evidence>
<protein>
    <submittedName>
        <fullName evidence="2">Uncharacterized protein</fullName>
    </submittedName>
</protein>
<dbReference type="AlphaFoldDB" id="A0A6C0E4M5"/>
<accession>A0A6C0E4M5</accession>
<dbReference type="EMBL" id="MN739730">
    <property type="protein sequence ID" value="QHT23229.1"/>
    <property type="molecule type" value="Genomic_DNA"/>
</dbReference>
<name>A0A6C0E4M5_9ZZZZ</name>
<dbReference type="Pfam" id="PF19150">
    <property type="entry name" value="DUF5832"/>
    <property type="match status" value="1"/>
</dbReference>